<evidence type="ECO:0000313" key="2">
    <source>
        <dbReference type="Proteomes" id="UP000265520"/>
    </source>
</evidence>
<proteinExistence type="predicted"/>
<evidence type="ECO:0000313" key="1">
    <source>
        <dbReference type="EMBL" id="MCI28574.1"/>
    </source>
</evidence>
<accession>A0A392QXJ4</accession>
<protein>
    <submittedName>
        <fullName evidence="1">Uncharacterized protein</fullName>
    </submittedName>
</protein>
<dbReference type="EMBL" id="LXQA010166636">
    <property type="protein sequence ID" value="MCI28574.1"/>
    <property type="molecule type" value="Genomic_DNA"/>
</dbReference>
<organism evidence="1 2">
    <name type="scientific">Trifolium medium</name>
    <dbReference type="NCBI Taxonomy" id="97028"/>
    <lineage>
        <taxon>Eukaryota</taxon>
        <taxon>Viridiplantae</taxon>
        <taxon>Streptophyta</taxon>
        <taxon>Embryophyta</taxon>
        <taxon>Tracheophyta</taxon>
        <taxon>Spermatophyta</taxon>
        <taxon>Magnoliopsida</taxon>
        <taxon>eudicotyledons</taxon>
        <taxon>Gunneridae</taxon>
        <taxon>Pentapetalae</taxon>
        <taxon>rosids</taxon>
        <taxon>fabids</taxon>
        <taxon>Fabales</taxon>
        <taxon>Fabaceae</taxon>
        <taxon>Papilionoideae</taxon>
        <taxon>50 kb inversion clade</taxon>
        <taxon>NPAAA clade</taxon>
        <taxon>Hologalegina</taxon>
        <taxon>IRL clade</taxon>
        <taxon>Trifolieae</taxon>
        <taxon>Trifolium</taxon>
    </lineage>
</organism>
<name>A0A392QXJ4_9FABA</name>
<feature type="non-terminal residue" evidence="1">
    <location>
        <position position="1"/>
    </location>
</feature>
<dbReference type="Proteomes" id="UP000265520">
    <property type="component" value="Unassembled WGS sequence"/>
</dbReference>
<reference evidence="1 2" key="1">
    <citation type="journal article" date="2018" name="Front. Plant Sci.">
        <title>Red Clover (Trifolium pratense) and Zigzag Clover (T. medium) - A Picture of Genomic Similarities and Differences.</title>
        <authorList>
            <person name="Dluhosova J."/>
            <person name="Istvanek J."/>
            <person name="Nedelnik J."/>
            <person name="Repkova J."/>
        </authorList>
    </citation>
    <scope>NUCLEOTIDE SEQUENCE [LARGE SCALE GENOMIC DNA]</scope>
    <source>
        <strain evidence="2">cv. 10/8</strain>
        <tissue evidence="1">Leaf</tissue>
    </source>
</reference>
<sequence length="53" mass="5657">TTTTTYHHPARPVKSSKIVAVATPIQDDGAATAKIKGTKPILSFRGVRPRSKV</sequence>
<comment type="caution">
    <text evidence="1">The sequence shown here is derived from an EMBL/GenBank/DDBJ whole genome shotgun (WGS) entry which is preliminary data.</text>
</comment>
<dbReference type="AlphaFoldDB" id="A0A392QXJ4"/>
<keyword evidence="2" id="KW-1185">Reference proteome</keyword>